<keyword evidence="4 5" id="KW-0472">Membrane</keyword>
<accession>A0ABQ9FFB5</accession>
<gene>
    <name evidence="6" type="ORF">KUTeg_007332</name>
</gene>
<evidence type="ECO:0000313" key="6">
    <source>
        <dbReference type="EMBL" id="KAJ8315182.1"/>
    </source>
</evidence>
<keyword evidence="3 5" id="KW-1133">Transmembrane helix</keyword>
<feature type="transmembrane region" description="Helical" evidence="5">
    <location>
        <begin position="99"/>
        <end position="119"/>
    </location>
</feature>
<evidence type="ECO:0000256" key="3">
    <source>
        <dbReference type="ARBA" id="ARBA00022989"/>
    </source>
</evidence>
<feature type="non-terminal residue" evidence="6">
    <location>
        <position position="203"/>
    </location>
</feature>
<dbReference type="Pfam" id="PF00083">
    <property type="entry name" value="Sugar_tr"/>
    <property type="match status" value="1"/>
</dbReference>
<reference evidence="6 7" key="1">
    <citation type="submission" date="2022-12" db="EMBL/GenBank/DDBJ databases">
        <title>Chromosome-level genome of Tegillarca granosa.</title>
        <authorList>
            <person name="Kim J."/>
        </authorList>
    </citation>
    <scope>NUCLEOTIDE SEQUENCE [LARGE SCALE GENOMIC DNA]</scope>
    <source>
        <strain evidence="6">Teg-2019</strain>
        <tissue evidence="6">Adductor muscle</tissue>
    </source>
</reference>
<feature type="transmembrane region" description="Helical" evidence="5">
    <location>
        <begin position="175"/>
        <end position="200"/>
    </location>
</feature>
<dbReference type="SUPFAM" id="SSF103473">
    <property type="entry name" value="MFS general substrate transporter"/>
    <property type="match status" value="1"/>
</dbReference>
<keyword evidence="2 5" id="KW-0812">Transmembrane</keyword>
<keyword evidence="7" id="KW-1185">Reference proteome</keyword>
<feature type="transmembrane region" description="Helical" evidence="5">
    <location>
        <begin position="131"/>
        <end position="155"/>
    </location>
</feature>
<dbReference type="InterPro" id="IPR036259">
    <property type="entry name" value="MFS_trans_sf"/>
</dbReference>
<sequence>MNSSPSFIPESPRWLLSQGRKDEALKTIRKLARVNNVDCLENLDDLEEETSCKFTEVIPQILKCRTLILRWIVLAYSFIIVMPFYGISYNVGNIGNDVYLNFFLSTTVEFFGYFICILASDRFGRKPIHCCTLILAGMSCFSAIFAVIMITLSMIGKFGLSAAFANVYVYTPELFLTNIHSFVLGGCNFARIGTLFSPYITNI</sequence>
<evidence type="ECO:0000256" key="5">
    <source>
        <dbReference type="SAM" id="Phobius"/>
    </source>
</evidence>
<comment type="caution">
    <text evidence="6">The sequence shown here is derived from an EMBL/GenBank/DDBJ whole genome shotgun (WGS) entry which is preliminary data.</text>
</comment>
<dbReference type="Gene3D" id="1.20.1250.20">
    <property type="entry name" value="MFS general substrate transporter like domains"/>
    <property type="match status" value="1"/>
</dbReference>
<dbReference type="PANTHER" id="PTHR24064">
    <property type="entry name" value="SOLUTE CARRIER FAMILY 22 MEMBER"/>
    <property type="match status" value="1"/>
</dbReference>
<organism evidence="6 7">
    <name type="scientific">Tegillarca granosa</name>
    <name type="common">Malaysian cockle</name>
    <name type="synonym">Anadara granosa</name>
    <dbReference type="NCBI Taxonomy" id="220873"/>
    <lineage>
        <taxon>Eukaryota</taxon>
        <taxon>Metazoa</taxon>
        <taxon>Spiralia</taxon>
        <taxon>Lophotrochozoa</taxon>
        <taxon>Mollusca</taxon>
        <taxon>Bivalvia</taxon>
        <taxon>Autobranchia</taxon>
        <taxon>Pteriomorphia</taxon>
        <taxon>Arcoida</taxon>
        <taxon>Arcoidea</taxon>
        <taxon>Arcidae</taxon>
        <taxon>Tegillarca</taxon>
    </lineage>
</organism>
<protein>
    <submittedName>
        <fullName evidence="6">Uncharacterized protein</fullName>
    </submittedName>
</protein>
<dbReference type="InterPro" id="IPR005828">
    <property type="entry name" value="MFS_sugar_transport-like"/>
</dbReference>
<dbReference type="EMBL" id="JARBDR010000337">
    <property type="protein sequence ID" value="KAJ8315182.1"/>
    <property type="molecule type" value="Genomic_DNA"/>
</dbReference>
<comment type="subcellular location">
    <subcellularLocation>
        <location evidence="1">Membrane</location>
        <topology evidence="1">Multi-pass membrane protein</topology>
    </subcellularLocation>
</comment>
<name>A0ABQ9FFB5_TEGGR</name>
<proteinExistence type="predicted"/>
<dbReference type="Proteomes" id="UP001217089">
    <property type="component" value="Unassembled WGS sequence"/>
</dbReference>
<evidence type="ECO:0000256" key="1">
    <source>
        <dbReference type="ARBA" id="ARBA00004141"/>
    </source>
</evidence>
<feature type="transmembrane region" description="Helical" evidence="5">
    <location>
        <begin position="67"/>
        <end position="87"/>
    </location>
</feature>
<evidence type="ECO:0000256" key="4">
    <source>
        <dbReference type="ARBA" id="ARBA00023136"/>
    </source>
</evidence>
<evidence type="ECO:0000313" key="7">
    <source>
        <dbReference type="Proteomes" id="UP001217089"/>
    </source>
</evidence>
<evidence type="ECO:0000256" key="2">
    <source>
        <dbReference type="ARBA" id="ARBA00022692"/>
    </source>
</evidence>